<organism evidence="2 3">
    <name type="scientific">Roseibium aggregatum (strain ATCC 25650 / DSM 13394 / JCM 20685 / NBRC 16684 / NCIMB 2208 / IAM 12614 / B1)</name>
    <name type="common">Stappia aggregata</name>
    <dbReference type="NCBI Taxonomy" id="384765"/>
    <lineage>
        <taxon>Bacteria</taxon>
        <taxon>Pseudomonadati</taxon>
        <taxon>Pseudomonadota</taxon>
        <taxon>Alphaproteobacteria</taxon>
        <taxon>Hyphomicrobiales</taxon>
        <taxon>Stappiaceae</taxon>
        <taxon>Roseibium</taxon>
    </lineage>
</organism>
<dbReference type="EMBL" id="AAUW01000027">
    <property type="protein sequence ID" value="EAV40665.1"/>
    <property type="molecule type" value="Genomic_DNA"/>
</dbReference>
<evidence type="ECO:0000313" key="3">
    <source>
        <dbReference type="Proteomes" id="UP000004848"/>
    </source>
</evidence>
<protein>
    <recommendedName>
        <fullName evidence="1">Winged helix-turn helix domain-containing protein</fullName>
    </recommendedName>
</protein>
<accession>A0P2L2</accession>
<name>A0P2L2_ROSAI</name>
<feature type="domain" description="Winged helix-turn helix" evidence="1">
    <location>
        <begin position="2"/>
        <end position="51"/>
    </location>
</feature>
<proteinExistence type="predicted"/>
<dbReference type="InterPro" id="IPR025959">
    <property type="entry name" value="Winged_HTH_dom"/>
</dbReference>
<sequence length="66" mass="7374">MVAWLHEAFGVSVYENTVSGALKDMGFIKLSARRAHHGQIEHALEAFKKTSPQISKLSEPVWTLSH</sequence>
<dbReference type="Proteomes" id="UP000004848">
    <property type="component" value="Unassembled WGS sequence"/>
</dbReference>
<comment type="caution">
    <text evidence="2">The sequence shown here is derived from an EMBL/GenBank/DDBJ whole genome shotgun (WGS) entry which is preliminary data.</text>
</comment>
<gene>
    <name evidence="2" type="ORF">SIAM614_00447</name>
</gene>
<dbReference type="Pfam" id="PF13592">
    <property type="entry name" value="HTH_33"/>
    <property type="match status" value="1"/>
</dbReference>
<evidence type="ECO:0000259" key="1">
    <source>
        <dbReference type="Pfam" id="PF13592"/>
    </source>
</evidence>
<reference evidence="2 3" key="1">
    <citation type="submission" date="2006-05" db="EMBL/GenBank/DDBJ databases">
        <authorList>
            <person name="King G."/>
            <person name="Ferriera S."/>
            <person name="Johnson J."/>
            <person name="Kravitz S."/>
            <person name="Beeson K."/>
            <person name="Sutton G."/>
            <person name="Rogers Y.-H."/>
            <person name="Friedman R."/>
            <person name="Frazier M."/>
            <person name="Venter J.C."/>
        </authorList>
    </citation>
    <scope>NUCLEOTIDE SEQUENCE [LARGE SCALE GENOMIC DNA]</scope>
    <source>
        <strain evidence="3">ATCC 25650 / DSM 13394 / JCM 20685 / NBRC 16684 / NCIMB 2208 / IAM 12614 / B1</strain>
    </source>
</reference>
<evidence type="ECO:0000313" key="2">
    <source>
        <dbReference type="EMBL" id="EAV40665.1"/>
    </source>
</evidence>
<dbReference type="OrthoDB" id="2375382at2"/>
<dbReference type="AlphaFoldDB" id="A0P2L2"/>